<organism evidence="1 2">
    <name type="scientific">Marasmius crinis-equi</name>
    <dbReference type="NCBI Taxonomy" id="585013"/>
    <lineage>
        <taxon>Eukaryota</taxon>
        <taxon>Fungi</taxon>
        <taxon>Dikarya</taxon>
        <taxon>Basidiomycota</taxon>
        <taxon>Agaricomycotina</taxon>
        <taxon>Agaricomycetes</taxon>
        <taxon>Agaricomycetidae</taxon>
        <taxon>Agaricales</taxon>
        <taxon>Marasmiineae</taxon>
        <taxon>Marasmiaceae</taxon>
        <taxon>Marasmius</taxon>
    </lineage>
</organism>
<keyword evidence="2" id="KW-1185">Reference proteome</keyword>
<dbReference type="EMBL" id="JBAHYK010001052">
    <property type="protein sequence ID" value="KAL0569792.1"/>
    <property type="molecule type" value="Genomic_DNA"/>
</dbReference>
<reference evidence="1 2" key="1">
    <citation type="submission" date="2024-02" db="EMBL/GenBank/DDBJ databases">
        <title>A draft genome for the cacao thread blight pathogen Marasmius crinis-equi.</title>
        <authorList>
            <person name="Cohen S.P."/>
            <person name="Baruah I.K."/>
            <person name="Amoako-Attah I."/>
            <person name="Bukari Y."/>
            <person name="Meinhardt L.W."/>
            <person name="Bailey B.A."/>
        </authorList>
    </citation>
    <scope>NUCLEOTIDE SEQUENCE [LARGE SCALE GENOMIC DNA]</scope>
    <source>
        <strain evidence="1 2">GH-76</strain>
    </source>
</reference>
<dbReference type="SUPFAM" id="SSF55729">
    <property type="entry name" value="Acyl-CoA N-acyltransferases (Nat)"/>
    <property type="match status" value="1"/>
</dbReference>
<dbReference type="Gene3D" id="3.40.630.30">
    <property type="match status" value="2"/>
</dbReference>
<evidence type="ECO:0008006" key="3">
    <source>
        <dbReference type="Google" id="ProtNLM"/>
    </source>
</evidence>
<comment type="caution">
    <text evidence="1">The sequence shown here is derived from an EMBL/GenBank/DDBJ whole genome shotgun (WGS) entry which is preliminary data.</text>
</comment>
<sequence>MAATEPSIRLATVKDLEELALMNQRAFISSPPQTFLARLNAPLTTEIKDKAYRENQAEFLKFFIRRSWSLNARITVVVLTVKDGREKIVASAIWRPPIAPGAPNAPSTISALRMGLFTVLRRWGFGVMGARYMSMLLREGFAHAQGATFTLEATTPGSRDVYQHFGFEVVREVIVAKGKVDTKGVLAPKDSAAATGFPIYPMIKAKQ</sequence>
<evidence type="ECO:0000313" key="2">
    <source>
        <dbReference type="Proteomes" id="UP001465976"/>
    </source>
</evidence>
<evidence type="ECO:0000313" key="1">
    <source>
        <dbReference type="EMBL" id="KAL0569792.1"/>
    </source>
</evidence>
<protein>
    <recommendedName>
        <fullName evidence="3">N-acetyltransferase domain-containing protein</fullName>
    </recommendedName>
</protein>
<dbReference type="InterPro" id="IPR016181">
    <property type="entry name" value="Acyl_CoA_acyltransferase"/>
</dbReference>
<gene>
    <name evidence="1" type="ORF">V5O48_012171</name>
</gene>
<dbReference type="Proteomes" id="UP001465976">
    <property type="component" value="Unassembled WGS sequence"/>
</dbReference>
<proteinExistence type="predicted"/>
<accession>A0ABR3F3K5</accession>
<name>A0ABR3F3K5_9AGAR</name>